<feature type="compositionally biased region" description="Polar residues" evidence="1">
    <location>
        <begin position="85"/>
        <end position="97"/>
    </location>
</feature>
<proteinExistence type="predicted"/>
<dbReference type="Proteomes" id="UP001295423">
    <property type="component" value="Unassembled WGS sequence"/>
</dbReference>
<dbReference type="EMBL" id="CAKOGP040001113">
    <property type="protein sequence ID" value="CAJ1943659.1"/>
    <property type="molecule type" value="Genomic_DNA"/>
</dbReference>
<dbReference type="AlphaFoldDB" id="A0AAD2CR45"/>
<gene>
    <name evidence="2" type="ORF">CYCCA115_LOCUS8552</name>
</gene>
<feature type="region of interest" description="Disordered" evidence="1">
    <location>
        <begin position="80"/>
        <end position="103"/>
    </location>
</feature>
<evidence type="ECO:0008006" key="4">
    <source>
        <dbReference type="Google" id="ProtNLM"/>
    </source>
</evidence>
<name>A0AAD2CR45_9STRA</name>
<evidence type="ECO:0000313" key="3">
    <source>
        <dbReference type="Proteomes" id="UP001295423"/>
    </source>
</evidence>
<comment type="caution">
    <text evidence="2">The sequence shown here is derived from an EMBL/GenBank/DDBJ whole genome shotgun (WGS) entry which is preliminary data.</text>
</comment>
<evidence type="ECO:0000313" key="2">
    <source>
        <dbReference type="EMBL" id="CAJ1943659.1"/>
    </source>
</evidence>
<keyword evidence="3" id="KW-1185">Reference proteome</keyword>
<accession>A0AAD2CR45</accession>
<sequence>MATPGYGRSQIIALYRSCRRSMLRIPDPAQREIYNTHLRASFRAKGQLFPESREAILAIDDAREQLDRMEYYHSIREEKERQQRLDLSSKQNGSPFPTESEGAKMNYTNATGVRNEVVRNWLGRTLPQLHSDDLAHYASRLVEDGFDSAEILETDLMEEDLDFMKKAHRRALIRVKGLDDTAVSKVE</sequence>
<reference evidence="2" key="1">
    <citation type="submission" date="2023-08" db="EMBL/GenBank/DDBJ databases">
        <authorList>
            <person name="Audoor S."/>
            <person name="Bilcke G."/>
        </authorList>
    </citation>
    <scope>NUCLEOTIDE SEQUENCE</scope>
</reference>
<protein>
    <recommendedName>
        <fullName evidence="4">Complex 1 LYR protein</fullName>
    </recommendedName>
</protein>
<evidence type="ECO:0000256" key="1">
    <source>
        <dbReference type="SAM" id="MobiDB-lite"/>
    </source>
</evidence>
<organism evidence="2 3">
    <name type="scientific">Cylindrotheca closterium</name>
    <dbReference type="NCBI Taxonomy" id="2856"/>
    <lineage>
        <taxon>Eukaryota</taxon>
        <taxon>Sar</taxon>
        <taxon>Stramenopiles</taxon>
        <taxon>Ochrophyta</taxon>
        <taxon>Bacillariophyta</taxon>
        <taxon>Bacillariophyceae</taxon>
        <taxon>Bacillariophycidae</taxon>
        <taxon>Bacillariales</taxon>
        <taxon>Bacillariaceae</taxon>
        <taxon>Cylindrotheca</taxon>
    </lineage>
</organism>